<name>A0AAV5WCL0_9BILA</name>
<dbReference type="EMBL" id="BTSY01000005">
    <property type="protein sequence ID" value="GMT28433.1"/>
    <property type="molecule type" value="Genomic_DNA"/>
</dbReference>
<dbReference type="Gene3D" id="2.10.25.10">
    <property type="entry name" value="Laminin"/>
    <property type="match status" value="1"/>
</dbReference>
<comment type="caution">
    <text evidence="2">Lacks conserved residue(s) required for the propagation of feature annotation.</text>
</comment>
<feature type="disulfide bond" evidence="2">
    <location>
        <begin position="92"/>
        <end position="101"/>
    </location>
</feature>
<feature type="compositionally biased region" description="Low complexity" evidence="3">
    <location>
        <begin position="44"/>
        <end position="54"/>
    </location>
</feature>
<evidence type="ECO:0000313" key="8">
    <source>
        <dbReference type="Proteomes" id="UP001432322"/>
    </source>
</evidence>
<feature type="compositionally biased region" description="Polar residues" evidence="3">
    <location>
        <begin position="18"/>
        <end position="28"/>
    </location>
</feature>
<protein>
    <submittedName>
        <fullName evidence="7">Uncharacterized protein</fullName>
    </submittedName>
</protein>
<evidence type="ECO:0000259" key="5">
    <source>
        <dbReference type="PROSITE" id="PS50025"/>
    </source>
</evidence>
<dbReference type="PROSITE" id="PS00022">
    <property type="entry name" value="EGF_1"/>
    <property type="match status" value="1"/>
</dbReference>
<keyword evidence="2" id="KW-0245">EGF-like domain</keyword>
<feature type="region of interest" description="Disordered" evidence="3">
    <location>
        <begin position="1027"/>
        <end position="1057"/>
    </location>
</feature>
<dbReference type="Gene3D" id="2.60.120.1000">
    <property type="match status" value="1"/>
</dbReference>
<feature type="domain" description="EGF-like" evidence="6">
    <location>
        <begin position="63"/>
        <end position="102"/>
    </location>
</feature>
<dbReference type="InterPro" id="IPR050372">
    <property type="entry name" value="Neurexin-related_CASP"/>
</dbReference>
<dbReference type="AlphaFoldDB" id="A0AAV5WCL0"/>
<feature type="region of interest" description="Disordered" evidence="3">
    <location>
        <begin position="1103"/>
        <end position="1176"/>
    </location>
</feature>
<dbReference type="PANTHER" id="PTHR15036:SF94">
    <property type="entry name" value="INTESTINAL NEUREXIN-LIKE"/>
    <property type="match status" value="1"/>
</dbReference>
<feature type="non-terminal residue" evidence="7">
    <location>
        <position position="1"/>
    </location>
</feature>
<dbReference type="PROSITE" id="PS01186">
    <property type="entry name" value="EGF_2"/>
    <property type="match status" value="1"/>
</dbReference>
<feature type="region of interest" description="Disordered" evidence="3">
    <location>
        <begin position="1"/>
        <end position="63"/>
    </location>
</feature>
<evidence type="ECO:0000313" key="7">
    <source>
        <dbReference type="EMBL" id="GMT28433.1"/>
    </source>
</evidence>
<evidence type="ECO:0000256" key="3">
    <source>
        <dbReference type="SAM" id="MobiDB-lite"/>
    </source>
</evidence>
<dbReference type="SMART" id="SM00282">
    <property type="entry name" value="LamG"/>
    <property type="match status" value="2"/>
</dbReference>
<keyword evidence="4" id="KW-0812">Transmembrane</keyword>
<dbReference type="CDD" id="cd00110">
    <property type="entry name" value="LamG"/>
    <property type="match status" value="2"/>
</dbReference>
<dbReference type="PROSITE" id="PS50025">
    <property type="entry name" value="LAM_G_DOMAIN"/>
    <property type="match status" value="2"/>
</dbReference>
<gene>
    <name evidence="7" type="ORF">PFISCL1PPCAC_19730</name>
</gene>
<keyword evidence="4" id="KW-1133">Transmembrane helix</keyword>
<feature type="transmembrane region" description="Helical" evidence="4">
    <location>
        <begin position="992"/>
        <end position="1014"/>
    </location>
</feature>
<dbReference type="PROSITE" id="PS50026">
    <property type="entry name" value="EGF_3"/>
    <property type="match status" value="1"/>
</dbReference>
<accession>A0AAV5WCL0</accession>
<dbReference type="InterPro" id="IPR001791">
    <property type="entry name" value="Laminin_G"/>
</dbReference>
<comment type="caution">
    <text evidence="7">The sequence shown here is derived from an EMBL/GenBank/DDBJ whole genome shotgun (WGS) entry which is preliminary data.</text>
</comment>
<dbReference type="InterPro" id="IPR000742">
    <property type="entry name" value="EGF"/>
</dbReference>
<keyword evidence="8" id="KW-1185">Reference proteome</keyword>
<dbReference type="InterPro" id="IPR013320">
    <property type="entry name" value="ConA-like_dom_sf"/>
</dbReference>
<evidence type="ECO:0000259" key="6">
    <source>
        <dbReference type="PROSITE" id="PS50026"/>
    </source>
</evidence>
<dbReference type="SMART" id="SM00181">
    <property type="entry name" value="EGF"/>
    <property type="match status" value="3"/>
</dbReference>
<dbReference type="PANTHER" id="PTHR15036">
    <property type="entry name" value="PIKACHURIN-LIKE PROTEIN"/>
    <property type="match status" value="1"/>
</dbReference>
<sequence>LTRCNGDKEDELFDVQDHPSSLMSQSLPQMEVDSPVLSPPVHDSILPSSILPSPSKKKKNDYPSTSCTNAVGDQCKNGSKCIIRNMTKECLCTTGFTGSNCEFSSIPRNCAEARDFYRSPDGPTLIDIDGSGPLPKSVVDCKNGVTTVINDMPERTVVHDTIEQHSQFVLSYRDLTPQQLQMIIQESQKCTQQVHYECARAALGFKKAKTQFTLAGSNKTVSRIGQNDKKCDGNVCVCEDDSLGEDHGVFESPDVGITKILAFRDHTIPKQNGVISVESLICTGHAGSDTPLRFTSPAGVLLSKHFDRDLFLQFRTASSKGIILSTSGVLKLTIDSQYAISVSLENSFSLTVQSPVRLNDTAWHLIVIEMINNQVRLSIDNVVEVQSIEGDLPALGQIQLGDPNEGFIGCLRSMRINNQIIDLHKEAQHIESEEVHLTCSDKCHSEMCSNDGECLENLLDPTAEPVCVCKYPQIQEGVKCEIDINKTPPVSFHGGHLKYEDLMSNLDGEIVLSFRTDQQQGLILFSHDHLNNFLQLHLASEIAVTLTLNNLEEVFTCTVEAEPGMEYSNMEWIQIVISHVDKSTILSVNGRLCFIHKERQLSTEYIKTYAHVETEIVKIPVGVHHTTTVNPFRLSYLGGVKEIVTKNGQVTLFARYDTTIPDFLGCIRGFKVGGNLIDLTHTTKGTRPEDPDLVQIGCEMGCSTVECGNGGHCGVEWTNFHPLFNNKAHCNCERTSYDGDDCTQDDSISLSSGISVQVDVKSYLDHYPLADKSHHQSLKIAFKSNKQPKTKETIATLYFKDESFFEIVLNRNGSIHVGSVRGEKIEVLTFDGNFSHGYRHFIVAQFKNDSSTAILIDSTRHDLPWATNNLDLFDVVSLTLGTPIDSRFIDAQRDHFDGCVSNVELDYQITAVNIQPIAELYNASTTRWSVTSLHPSTTTLDDIRLHSCGTFKENSHLPGLASKVDFPEWDTNFGRLVYSGLWMEGGEETSSFPWWILILILIAIIAISILIYYLCFKKSPPPKKVPEEIPLNPKSPVISSPIPNKPASNFNIPEPDSVLSEQTTDKISLRSLSTHATLKSDAYFTAPEFQSDDDEDWDRTLTEESIQRPDELGDLPSSSFNRSMPHRMSSFKRSDPTVPINSPLYASRLEDDRSMEGLRSPKPVPPPRISTNKSNQ</sequence>
<dbReference type="Pfam" id="PF02210">
    <property type="entry name" value="Laminin_G_2"/>
    <property type="match status" value="2"/>
</dbReference>
<evidence type="ECO:0000256" key="4">
    <source>
        <dbReference type="SAM" id="Phobius"/>
    </source>
</evidence>
<feature type="domain" description="Laminin G" evidence="5">
    <location>
        <begin position="281"/>
        <end position="439"/>
    </location>
</feature>
<organism evidence="7 8">
    <name type="scientific">Pristionchus fissidentatus</name>
    <dbReference type="NCBI Taxonomy" id="1538716"/>
    <lineage>
        <taxon>Eukaryota</taxon>
        <taxon>Metazoa</taxon>
        <taxon>Ecdysozoa</taxon>
        <taxon>Nematoda</taxon>
        <taxon>Chromadorea</taxon>
        <taxon>Rhabditida</taxon>
        <taxon>Rhabditina</taxon>
        <taxon>Diplogasteromorpha</taxon>
        <taxon>Diplogasteroidea</taxon>
        <taxon>Neodiplogasteridae</taxon>
        <taxon>Pristionchus</taxon>
    </lineage>
</organism>
<feature type="domain" description="Laminin G" evidence="5">
    <location>
        <begin position="489"/>
        <end position="698"/>
    </location>
</feature>
<evidence type="ECO:0000256" key="2">
    <source>
        <dbReference type="PROSITE-ProRule" id="PRU00076"/>
    </source>
</evidence>
<reference evidence="7" key="1">
    <citation type="submission" date="2023-10" db="EMBL/GenBank/DDBJ databases">
        <title>Genome assembly of Pristionchus species.</title>
        <authorList>
            <person name="Yoshida K."/>
            <person name="Sommer R.J."/>
        </authorList>
    </citation>
    <scope>NUCLEOTIDE SEQUENCE</scope>
    <source>
        <strain evidence="7">RS5133</strain>
    </source>
</reference>
<keyword evidence="4" id="KW-0472">Membrane</keyword>
<dbReference type="Gene3D" id="2.60.120.200">
    <property type="match status" value="3"/>
</dbReference>
<keyword evidence="1 2" id="KW-1015">Disulfide bond</keyword>
<proteinExistence type="predicted"/>
<dbReference type="SUPFAM" id="SSF49899">
    <property type="entry name" value="Concanavalin A-like lectins/glucanases"/>
    <property type="match status" value="3"/>
</dbReference>
<evidence type="ECO:0000256" key="1">
    <source>
        <dbReference type="ARBA" id="ARBA00023157"/>
    </source>
</evidence>
<dbReference type="Proteomes" id="UP001432322">
    <property type="component" value="Unassembled WGS sequence"/>
</dbReference>
<feature type="compositionally biased region" description="Polar residues" evidence="3">
    <location>
        <begin position="1037"/>
        <end position="1051"/>
    </location>
</feature>